<evidence type="ECO:0008006" key="3">
    <source>
        <dbReference type="Google" id="ProtNLM"/>
    </source>
</evidence>
<dbReference type="PANTHER" id="PTHR11941:SF54">
    <property type="entry name" value="ENOYL-COA HYDRATASE, MITOCHONDRIAL"/>
    <property type="match status" value="1"/>
</dbReference>
<organism evidence="2">
    <name type="scientific">marine metagenome</name>
    <dbReference type="NCBI Taxonomy" id="408172"/>
    <lineage>
        <taxon>unclassified sequences</taxon>
        <taxon>metagenomes</taxon>
        <taxon>ecological metagenomes</taxon>
    </lineage>
</organism>
<proteinExistence type="predicted"/>
<protein>
    <recommendedName>
        <fullName evidence="3">Enoyl-CoA hydratase</fullName>
    </recommendedName>
</protein>
<gene>
    <name evidence="2" type="ORF">METZ01_LOCUS76757</name>
</gene>
<evidence type="ECO:0000256" key="1">
    <source>
        <dbReference type="ARBA" id="ARBA00023239"/>
    </source>
</evidence>
<dbReference type="CDD" id="cd06558">
    <property type="entry name" value="crotonase-like"/>
    <property type="match status" value="1"/>
</dbReference>
<dbReference type="EMBL" id="UINC01005845">
    <property type="protein sequence ID" value="SVA23903.1"/>
    <property type="molecule type" value="Genomic_DNA"/>
</dbReference>
<dbReference type="GO" id="GO:0016829">
    <property type="term" value="F:lyase activity"/>
    <property type="evidence" value="ECO:0007669"/>
    <property type="project" value="UniProtKB-KW"/>
</dbReference>
<evidence type="ECO:0000313" key="2">
    <source>
        <dbReference type="EMBL" id="SVA23903.1"/>
    </source>
</evidence>
<dbReference type="Gene3D" id="1.10.12.10">
    <property type="entry name" value="Lyase 2-enoyl-coa Hydratase, Chain A, domain 2"/>
    <property type="match status" value="1"/>
</dbReference>
<dbReference type="GO" id="GO:0006635">
    <property type="term" value="P:fatty acid beta-oxidation"/>
    <property type="evidence" value="ECO:0007669"/>
    <property type="project" value="TreeGrafter"/>
</dbReference>
<reference evidence="2" key="1">
    <citation type="submission" date="2018-05" db="EMBL/GenBank/DDBJ databases">
        <authorList>
            <person name="Lanie J.A."/>
            <person name="Ng W.-L."/>
            <person name="Kazmierczak K.M."/>
            <person name="Andrzejewski T.M."/>
            <person name="Davidsen T.M."/>
            <person name="Wayne K.J."/>
            <person name="Tettelin H."/>
            <person name="Glass J.I."/>
            <person name="Rusch D."/>
            <person name="Podicherti R."/>
            <person name="Tsui H.-C.T."/>
            <person name="Winkler M.E."/>
        </authorList>
    </citation>
    <scope>NUCLEOTIDE SEQUENCE</scope>
</reference>
<dbReference type="AlphaFoldDB" id="A0A381UBC5"/>
<dbReference type="InterPro" id="IPR029045">
    <property type="entry name" value="ClpP/crotonase-like_dom_sf"/>
</dbReference>
<accession>A0A381UBC5</accession>
<dbReference type="InterPro" id="IPR014748">
    <property type="entry name" value="Enoyl-CoA_hydra_C"/>
</dbReference>
<name>A0A381UBC5_9ZZZZ</name>
<dbReference type="Pfam" id="PF00378">
    <property type="entry name" value="ECH_1"/>
    <property type="match status" value="1"/>
</dbReference>
<keyword evidence="1" id="KW-0456">Lyase</keyword>
<sequence length="268" mass="28678">MDDGDTDGFHNLRFGRDGDVLVVTIDRPDSDLNAVDDRLHHELSRLFRRLQAEREARAVLLCGTETAFSAGGDFAWFPELQEPGRLADLHLDAKSLIWDLLDVHLPVVCALTGHAMGLGASVALLCDVVVMAETARLGDPHVKVGIVAGDGGTIAWPLAVGPMLAKRYLLTGDPVDATEALRLGLVAETAPDAESCRKAGLAWAHRLAAGAPQAVQYTKQAVNAWIKETAGTTFDLAAALEIATFATEDHAEALASLAEKRQPRFTGR</sequence>
<dbReference type="SUPFAM" id="SSF52096">
    <property type="entry name" value="ClpP/crotonase"/>
    <property type="match status" value="1"/>
</dbReference>
<dbReference type="InterPro" id="IPR001753">
    <property type="entry name" value="Enoyl-CoA_hydra/iso"/>
</dbReference>
<dbReference type="Gene3D" id="3.90.226.10">
    <property type="entry name" value="2-enoyl-CoA Hydratase, Chain A, domain 1"/>
    <property type="match status" value="1"/>
</dbReference>
<dbReference type="PANTHER" id="PTHR11941">
    <property type="entry name" value="ENOYL-COA HYDRATASE-RELATED"/>
    <property type="match status" value="1"/>
</dbReference>